<dbReference type="CDD" id="cd00683">
    <property type="entry name" value="Trans_IPPS_HH"/>
    <property type="match status" value="1"/>
</dbReference>
<dbReference type="PROSITE" id="PS01045">
    <property type="entry name" value="SQUALEN_PHYTOEN_SYN_2"/>
    <property type="match status" value="1"/>
</dbReference>
<dbReference type="STRING" id="671065.MetMK1DRAFT_00002020"/>
<dbReference type="eggNOG" id="arCOG02936">
    <property type="taxonomic scope" value="Archaea"/>
</dbReference>
<dbReference type="SUPFAM" id="SSF48576">
    <property type="entry name" value="Terpenoid synthases"/>
    <property type="match status" value="1"/>
</dbReference>
<keyword evidence="3" id="KW-1185">Reference proteome</keyword>
<organism evidence="2 3">
    <name type="scientific">Metallosphaera yellowstonensis MK1</name>
    <dbReference type="NCBI Taxonomy" id="671065"/>
    <lineage>
        <taxon>Archaea</taxon>
        <taxon>Thermoproteota</taxon>
        <taxon>Thermoprotei</taxon>
        <taxon>Sulfolobales</taxon>
        <taxon>Sulfolobaceae</taxon>
        <taxon>Metallosphaera</taxon>
    </lineage>
</organism>
<protein>
    <submittedName>
        <fullName evidence="2">Phytoene/squalene synthetase</fullName>
    </submittedName>
</protein>
<dbReference type="InterPro" id="IPR019845">
    <property type="entry name" value="Squalene/phytoene_synthase_CS"/>
</dbReference>
<sequence>MKNVLQEIFRRSSVTYYNSTLLFPQRVRADVTKLYAFVRVFDDLVDSTPQRGEEFRDMRRKYYLQLRGRDTGDPVLRNFVELSQRKGFREEWVEAFLDSMESDLHKRIYFTLEETLSYMYGSAEVVGLMMMKILGLPEQAEPYAKALGRAMQYLNFIRDVSEDRTMGRQYLPVQDMDRFGLDSLDTCNEGFQEFIRFNLGRYFSYQEEAERGYKFIPLRYLIPIKTAADMYKWTGKLIYESPCVVLRKKVKPRRERVIMTGVYNALKVSVWSLLYSYRI</sequence>
<dbReference type="InterPro" id="IPR033904">
    <property type="entry name" value="Trans_IPPS_HH"/>
</dbReference>
<evidence type="ECO:0000313" key="2">
    <source>
        <dbReference type="EMBL" id="EHP69700.1"/>
    </source>
</evidence>
<gene>
    <name evidence="2" type="ORF">MetMK1DRAFT_00002020</name>
</gene>
<dbReference type="InterPro" id="IPR002060">
    <property type="entry name" value="Squ/phyt_synthse"/>
</dbReference>
<dbReference type="PANTHER" id="PTHR31480">
    <property type="entry name" value="BIFUNCTIONAL LYCOPENE CYCLASE/PHYTOENE SYNTHASE"/>
    <property type="match status" value="1"/>
</dbReference>
<dbReference type="SFLD" id="SFLDG01018">
    <property type="entry name" value="Squalene/Phytoene_Synthase_Lik"/>
    <property type="match status" value="1"/>
</dbReference>
<evidence type="ECO:0000256" key="1">
    <source>
        <dbReference type="ARBA" id="ARBA00022679"/>
    </source>
</evidence>
<dbReference type="GO" id="GO:0004311">
    <property type="term" value="F:geranylgeranyl diphosphate synthase activity"/>
    <property type="evidence" value="ECO:0007669"/>
    <property type="project" value="InterPro"/>
</dbReference>
<dbReference type="OrthoDB" id="305023at2157"/>
<proteinExistence type="predicted"/>
<reference evidence="2 3" key="1">
    <citation type="submission" date="2012-01" db="EMBL/GenBank/DDBJ databases">
        <title>Improved High-Quality Draft sequence of Metallosphaera yellowstonensis MK1.</title>
        <authorList>
            <consortium name="US DOE Joint Genome Institute"/>
            <person name="Lucas S."/>
            <person name="Han J."/>
            <person name="Cheng J.-F."/>
            <person name="Goodwin L."/>
            <person name="Pitluck S."/>
            <person name="Peters L."/>
            <person name="Teshima H."/>
            <person name="Detter J.C."/>
            <person name="Han C."/>
            <person name="Tapia R."/>
            <person name="Land M."/>
            <person name="Hauser L."/>
            <person name="Kyrpides N."/>
            <person name="Kozubal M."/>
            <person name="Macur R.E."/>
            <person name="Jay Z."/>
            <person name="Inskeep W."/>
            <person name="Woyke T."/>
        </authorList>
    </citation>
    <scope>NUCLEOTIDE SEQUENCE [LARGE SCALE GENOMIC DNA]</scope>
    <source>
        <strain evidence="2 3">MK1</strain>
    </source>
</reference>
<dbReference type="Pfam" id="PF00494">
    <property type="entry name" value="SQS_PSY"/>
    <property type="match status" value="1"/>
</dbReference>
<dbReference type="SFLD" id="SFLDS00005">
    <property type="entry name" value="Isoprenoid_Synthase_Type_I"/>
    <property type="match status" value="1"/>
</dbReference>
<dbReference type="Gene3D" id="1.10.600.10">
    <property type="entry name" value="Farnesyl Diphosphate Synthase"/>
    <property type="match status" value="1"/>
</dbReference>
<dbReference type="SFLD" id="SFLDG01212">
    <property type="entry name" value="Phytoene_synthase_like"/>
    <property type="match status" value="1"/>
</dbReference>
<accession>H2C3V7</accession>
<dbReference type="RefSeq" id="WP_009069731.1">
    <property type="nucleotide sequence ID" value="NZ_JH597761.1"/>
</dbReference>
<dbReference type="Proteomes" id="UP000003980">
    <property type="component" value="Unassembled WGS sequence"/>
</dbReference>
<name>H2C3V7_9CREN</name>
<dbReference type="GO" id="GO:0008299">
    <property type="term" value="P:isoprenoid biosynthetic process"/>
    <property type="evidence" value="ECO:0007669"/>
    <property type="project" value="UniProtKB-ARBA"/>
</dbReference>
<dbReference type="EMBL" id="JH597761">
    <property type="protein sequence ID" value="EHP69700.1"/>
    <property type="molecule type" value="Genomic_DNA"/>
</dbReference>
<dbReference type="InterPro" id="IPR044843">
    <property type="entry name" value="Trans_IPPS_bact-type"/>
</dbReference>
<evidence type="ECO:0000313" key="3">
    <source>
        <dbReference type="Proteomes" id="UP000003980"/>
    </source>
</evidence>
<dbReference type="GO" id="GO:0051996">
    <property type="term" value="F:squalene synthase [NAD(P)H] activity"/>
    <property type="evidence" value="ECO:0007669"/>
    <property type="project" value="InterPro"/>
</dbReference>
<dbReference type="InterPro" id="IPR008949">
    <property type="entry name" value="Isoprenoid_synthase_dom_sf"/>
</dbReference>
<dbReference type="AlphaFoldDB" id="H2C3V7"/>
<dbReference type="HOGENOM" id="CLU_037269_1_2_2"/>
<keyword evidence="1" id="KW-0808">Transferase</keyword>